<protein>
    <submittedName>
        <fullName evidence="1">Uncharacterized protein</fullName>
    </submittedName>
</protein>
<evidence type="ECO:0000313" key="1">
    <source>
        <dbReference type="EMBL" id="QVR48684.1"/>
    </source>
</evidence>
<dbReference type="EMBL" id="MW960043">
    <property type="protein sequence ID" value="QVR48684.1"/>
    <property type="molecule type" value="Genomic_DNA"/>
</dbReference>
<proteinExistence type="predicted"/>
<reference evidence="1" key="1">
    <citation type="submission" date="2021-04" db="EMBL/GenBank/DDBJ databases">
        <authorList>
            <person name="Han K."/>
            <person name="Tian F."/>
            <person name="Li F."/>
            <person name="Tong Y."/>
        </authorList>
    </citation>
    <scope>NUCLEOTIDE SEQUENCE</scope>
</reference>
<evidence type="ECO:0000313" key="2">
    <source>
        <dbReference type="Proteomes" id="UP000682369"/>
    </source>
</evidence>
<name>A0A8E6UR98_9CAUD</name>
<sequence>MSYKNIKVADLRKEIKSIEGARAKLVDRIQQAALACVYHAHKHGDVTLAIELCVSVGKGMKHESLRLWMEKFGPMVAKKESILSYSKGKVLEGVDLDSMMAAAEAMQWHEFETEKKAEAFSLDSLVASLLRKLDNAVKEGYEVNEEDAKIIAALRERKPSDAKAATKAGA</sequence>
<keyword evidence="2" id="KW-1185">Reference proteome</keyword>
<accession>A0A8E6UR98</accession>
<organism evidence="1 2">
    <name type="scientific">Stenotrophomonas phage BUCT609</name>
    <dbReference type="NCBI Taxonomy" id="2834250"/>
    <lineage>
        <taxon>Viruses</taxon>
        <taxon>Duplodnaviria</taxon>
        <taxon>Heunggongvirae</taxon>
        <taxon>Uroviricota</taxon>
        <taxon>Caudoviricetes</taxon>
        <taxon>Autographivirales</taxon>
        <taxon>Autonotataviridae</taxon>
        <taxon>Gujervirinae</taxon>
        <taxon>Maltophvirus</taxon>
        <taxon>Maltophvirus BUCT609</taxon>
    </lineage>
</organism>
<dbReference type="Proteomes" id="UP000682369">
    <property type="component" value="Segment"/>
</dbReference>